<dbReference type="EMBL" id="JABWRP020000013">
    <property type="protein sequence ID" value="MBV4542846.1"/>
    <property type="molecule type" value="Genomic_DNA"/>
</dbReference>
<proteinExistence type="predicted"/>
<comment type="caution">
    <text evidence="1">The sequence shown here is derived from an EMBL/GenBank/DDBJ whole genome shotgun (WGS) entry which is preliminary data.</text>
</comment>
<reference evidence="1" key="2">
    <citation type="submission" date="2020-07" db="EMBL/GenBank/DDBJ databases">
        <authorList>
            <person name="Lood C."/>
            <person name="Girard L."/>
        </authorList>
    </citation>
    <scope>NUCLEOTIDE SEQUENCE</scope>
    <source>
        <strain evidence="1">RW4S2</strain>
    </source>
</reference>
<dbReference type="AlphaFoldDB" id="A0A923K6G0"/>
<gene>
    <name evidence="2" type="ORF">HU738_017500</name>
    <name evidence="1" type="ORF">HU738_19090</name>
</gene>
<reference evidence="2" key="3">
    <citation type="submission" date="2021-06" db="EMBL/GenBank/DDBJ databases">
        <title>Updating the genus Pseudomonas: Description of 43 new species and partition of the Pseudomonas putida group.</title>
        <authorList>
            <person name="Girard L."/>
            <person name="Lood C."/>
            <person name="Vandamme P."/>
            <person name="Rokni-Zadeh H."/>
            <person name="Van Noort V."/>
            <person name="Hofte M."/>
            <person name="Lavigne R."/>
            <person name="De Mot R."/>
        </authorList>
    </citation>
    <scope>NUCLEOTIDE SEQUENCE</scope>
    <source>
        <strain evidence="2">RW4S2</strain>
    </source>
</reference>
<dbReference type="RefSeq" id="WP_186603675.1">
    <property type="nucleotide sequence ID" value="NZ_JABWRP020000013.1"/>
</dbReference>
<reference evidence="1 3" key="1">
    <citation type="journal article" date="2020" name="Microorganisms">
        <title>Reliable Identification of Environmental Pseudomonas Isolates Using the rpoD Gene.</title>
        <authorList>
            <consortium name="The Broad Institute Genome Sequencing Platform"/>
            <person name="Girard L."/>
            <person name="Lood C."/>
            <person name="Rokni-Zadeh H."/>
            <person name="van Noort V."/>
            <person name="Lavigne R."/>
            <person name="De Mot R."/>
        </authorList>
    </citation>
    <scope>NUCLEOTIDE SEQUENCE</scope>
    <source>
        <strain evidence="1 3">RW4S2</strain>
    </source>
</reference>
<evidence type="ECO:0000313" key="3">
    <source>
        <dbReference type="Proteomes" id="UP000628137"/>
    </source>
</evidence>
<dbReference type="Proteomes" id="UP000628137">
    <property type="component" value="Unassembled WGS sequence"/>
</dbReference>
<organism evidence="1">
    <name type="scientific">Pseudomonas vlassakiae</name>
    <dbReference type="NCBI Taxonomy" id="485888"/>
    <lineage>
        <taxon>Bacteria</taxon>
        <taxon>Pseudomonadati</taxon>
        <taxon>Pseudomonadota</taxon>
        <taxon>Gammaproteobacteria</taxon>
        <taxon>Pseudomonadales</taxon>
        <taxon>Pseudomonadaceae</taxon>
        <taxon>Pseudomonas</taxon>
    </lineage>
</organism>
<dbReference type="EMBL" id="JABWRP010000017">
    <property type="protein sequence ID" value="MBC3472667.1"/>
    <property type="molecule type" value="Genomic_DNA"/>
</dbReference>
<sequence>MIGTAFPLKKAHLDTDAYYGMALSRIRPGLVMSRSIEGSIISVFDDDQWFLPAFAYSVKDNPYFDFLPFRQEGKFSTENVETCKRILSIKMFSTKSKTGKAIRLTTMQAIMVALHHANSYSNKCNIPIQEVFGSRKIFEDMLKCIPISYNKQLLALVRTLVSIDTRDRGFAIDGSILPFLAKNTRDSRNEGKQHPVIPSRILWIKYKQYKECLHDYLTNKDAIHGYIEKTIENRFFGRCEQTRYKYDDEYSKLSIDPKLAHDQETVIFGESIERYNLTKLAQKYNWKVTMCATRFLSLVQYSAKCLIHLFTLMRDSEAYNLPVDCLESIRGWNDEALYVCGFSTKLEGEKTDAKWITTGDIREPVQVLQSIQKLVASHAEEDTQVNWLLLAASNLPFSGCSKKEGVARTNLDYKFPPVMITEADISELETIDPFRNWRDDKKFKIGQPWRITTHQFRRSIAVFAGQSGLITLPSLKRLLRHITKAMSTYYMKGCSAKNYLFSDINPDLTRELKRAKEEADAAVFIRDVLKSAEQMYGFAGRRAMEARENSPWLAGTLEETKQQVKLGLTAYQETPAGGCTSPLPCDKRAHAKMDTCITCKQFVGQEAKMAETIEIMEFDLAEIKPGTIEYRAELQNLEDFKAFRDRVIARG</sequence>
<evidence type="ECO:0000313" key="2">
    <source>
        <dbReference type="EMBL" id="MBV4542846.1"/>
    </source>
</evidence>
<accession>A0A923K6G0</accession>
<name>A0A923K6G0_9PSED</name>
<keyword evidence="3" id="KW-1185">Reference proteome</keyword>
<protein>
    <submittedName>
        <fullName evidence="1">Integrase</fullName>
    </submittedName>
</protein>
<evidence type="ECO:0000313" key="1">
    <source>
        <dbReference type="EMBL" id="MBC3472667.1"/>
    </source>
</evidence>